<accession>A0A239EZR7</accession>
<dbReference type="PROSITE" id="PS51257">
    <property type="entry name" value="PROKAR_LIPOPROTEIN"/>
    <property type="match status" value="1"/>
</dbReference>
<dbReference type="AlphaFoldDB" id="A0A239EZR7"/>
<evidence type="ECO:0000313" key="1">
    <source>
        <dbReference type="EMBL" id="SNS49402.1"/>
    </source>
</evidence>
<dbReference type="OrthoDB" id="1489643at2"/>
<reference evidence="1 2" key="1">
    <citation type="submission" date="2017-06" db="EMBL/GenBank/DDBJ databases">
        <authorList>
            <person name="Kim H.J."/>
            <person name="Triplett B.A."/>
        </authorList>
    </citation>
    <scope>NUCLEOTIDE SEQUENCE [LARGE SCALE GENOMIC DNA]</scope>
    <source>
        <strain evidence="1 2">DSM 19307</strain>
    </source>
</reference>
<dbReference type="EMBL" id="FZPD01000001">
    <property type="protein sequence ID" value="SNS49402.1"/>
    <property type="molecule type" value="Genomic_DNA"/>
</dbReference>
<keyword evidence="2" id="KW-1185">Reference proteome</keyword>
<evidence type="ECO:0000313" key="2">
    <source>
        <dbReference type="Proteomes" id="UP000198393"/>
    </source>
</evidence>
<protein>
    <submittedName>
        <fullName evidence="1">Uncharacterized protein</fullName>
    </submittedName>
</protein>
<dbReference type="Proteomes" id="UP000198393">
    <property type="component" value="Unassembled WGS sequence"/>
</dbReference>
<dbReference type="RefSeq" id="WP_089355155.1">
    <property type="nucleotide sequence ID" value="NZ_FZPD01000001.1"/>
</dbReference>
<proteinExistence type="predicted"/>
<organism evidence="1 2">
    <name type="scientific">Ekhidna lutea</name>
    <dbReference type="NCBI Taxonomy" id="447679"/>
    <lineage>
        <taxon>Bacteria</taxon>
        <taxon>Pseudomonadati</taxon>
        <taxon>Bacteroidota</taxon>
        <taxon>Cytophagia</taxon>
        <taxon>Cytophagales</taxon>
        <taxon>Reichenbachiellaceae</taxon>
        <taxon>Ekhidna</taxon>
    </lineage>
</organism>
<gene>
    <name evidence="1" type="ORF">SAMN05421640_0383</name>
</gene>
<sequence length="377" mass="43774">MKNLSYILILVVLCACSSGKKLFEKGDYEAAVSTAVNRLQKSPGNKKARSTLKKAYPMAQKVHLNRIKQLKSSQDRFKWDRIASSYGRLNQMYDEIWRCPACMEVFPKVENYRNEFNDAAVLAADERYDAGVLELAKGTRESAIDAYRHFQRVQELRPNYKDTPQKLEESKYYATLKVVIDQIPVHSRSLGLSHEFFQNRLYEFVERGRFNEFVRFYSPAEANNEGLDQPDHIVVMQFDDFVVGQSFMKESTKQLTKDSVVVGQVEIEGVTRDAYGTVEAEYTEFSKYLDSRGLLDMKIFDARTNKILFQRKMSGEYRWLSEWASFQGDKRALSNEQLLRSKQREAPAPPPQFLFEQFCAPIYDQAVGHIRSFYRGY</sequence>
<name>A0A239EZR7_EKHLU</name>